<evidence type="ECO:0000313" key="12">
    <source>
        <dbReference type="EMBL" id="RUO25014.1"/>
    </source>
</evidence>
<dbReference type="Proteomes" id="UP000249203">
    <property type="component" value="Unassembled WGS sequence"/>
</dbReference>
<gene>
    <name evidence="10" type="primary">plsX</name>
    <name evidence="11" type="ORF">B0I24_10468</name>
    <name evidence="12" type="ORF">CWE07_05920</name>
</gene>
<comment type="catalytic activity">
    <reaction evidence="1 10">
        <text>a fatty acyl-[ACP] + phosphate = an acyl phosphate + holo-[ACP]</text>
        <dbReference type="Rhea" id="RHEA:42292"/>
        <dbReference type="Rhea" id="RHEA-COMP:9685"/>
        <dbReference type="Rhea" id="RHEA-COMP:14125"/>
        <dbReference type="ChEBI" id="CHEBI:43474"/>
        <dbReference type="ChEBI" id="CHEBI:59918"/>
        <dbReference type="ChEBI" id="CHEBI:64479"/>
        <dbReference type="ChEBI" id="CHEBI:138651"/>
        <dbReference type="EC" id="2.3.1.274"/>
    </reaction>
</comment>
<dbReference type="PANTHER" id="PTHR30100:SF1">
    <property type="entry name" value="PHOSPHATE ACYLTRANSFERASE"/>
    <property type="match status" value="1"/>
</dbReference>
<keyword evidence="4 10" id="KW-0808">Transferase</keyword>
<dbReference type="OrthoDB" id="9806408at2"/>
<name>A0A327WZ95_9GAMM</name>
<evidence type="ECO:0000256" key="4">
    <source>
        <dbReference type="ARBA" id="ARBA00022679"/>
    </source>
</evidence>
<keyword evidence="5 10" id="KW-0443">Lipid metabolism</keyword>
<dbReference type="GO" id="GO:0005737">
    <property type="term" value="C:cytoplasm"/>
    <property type="evidence" value="ECO:0007669"/>
    <property type="project" value="UniProtKB-SubCell"/>
</dbReference>
<dbReference type="Pfam" id="PF02504">
    <property type="entry name" value="FA_synthesis"/>
    <property type="match status" value="1"/>
</dbReference>
<evidence type="ECO:0000256" key="1">
    <source>
        <dbReference type="ARBA" id="ARBA00001232"/>
    </source>
</evidence>
<dbReference type="EMBL" id="PIPK01000004">
    <property type="protein sequence ID" value="RUO25014.1"/>
    <property type="molecule type" value="Genomic_DNA"/>
</dbReference>
<evidence type="ECO:0000256" key="2">
    <source>
        <dbReference type="ARBA" id="ARBA00022490"/>
    </source>
</evidence>
<dbReference type="EMBL" id="QLMD01000004">
    <property type="protein sequence ID" value="RAJ98867.1"/>
    <property type="molecule type" value="Genomic_DNA"/>
</dbReference>
<dbReference type="InterPro" id="IPR003664">
    <property type="entry name" value="FA_synthesis"/>
</dbReference>
<comment type="pathway">
    <text evidence="10">Lipid metabolism; phospholipid metabolism.</text>
</comment>
<dbReference type="SUPFAM" id="SSF53659">
    <property type="entry name" value="Isocitrate/Isopropylmalate dehydrogenase-like"/>
    <property type="match status" value="1"/>
</dbReference>
<dbReference type="Proteomes" id="UP000287865">
    <property type="component" value="Unassembled WGS sequence"/>
</dbReference>
<comment type="caution">
    <text evidence="11">The sequence shown here is derived from an EMBL/GenBank/DDBJ whole genome shotgun (WGS) entry which is preliminary data.</text>
</comment>
<keyword evidence="7 10" id="KW-1208">Phospholipid metabolism</keyword>
<evidence type="ECO:0000256" key="5">
    <source>
        <dbReference type="ARBA" id="ARBA00023098"/>
    </source>
</evidence>
<dbReference type="GO" id="GO:0043811">
    <property type="term" value="F:phosphate:acyl-[acyl carrier protein] acyltransferase activity"/>
    <property type="evidence" value="ECO:0007669"/>
    <property type="project" value="UniProtKB-UniRule"/>
</dbReference>
<keyword evidence="3 10" id="KW-0444">Lipid biosynthesis</keyword>
<comment type="function">
    <text evidence="10">Catalyzes the reversible formation of acyl-phosphate (acyl-PO(4)) from acyl-[acyl-carrier-protein] (acyl-ACP). This enzyme utilizes acyl-ACP as fatty acyl donor, but not acyl-CoA.</text>
</comment>
<dbReference type="AlphaFoldDB" id="A0A327WZ95"/>
<keyword evidence="6 10" id="KW-0594">Phospholipid biosynthesis</keyword>
<evidence type="ECO:0000256" key="8">
    <source>
        <dbReference type="ARBA" id="ARBA00024069"/>
    </source>
</evidence>
<keyword evidence="2 10" id="KW-0963">Cytoplasm</keyword>
<evidence type="ECO:0000313" key="11">
    <source>
        <dbReference type="EMBL" id="RAJ98867.1"/>
    </source>
</evidence>
<comment type="similarity">
    <text evidence="10">Belongs to the PlsX family.</text>
</comment>
<dbReference type="EC" id="2.3.1.274" evidence="8 10"/>
<protein>
    <recommendedName>
        <fullName evidence="8 10">Phosphate acyltransferase</fullName>
        <ecNumber evidence="8 10">2.3.1.274</ecNumber>
    </recommendedName>
    <alternativeName>
        <fullName evidence="10">Acyl-ACP phosphotransacylase</fullName>
    </alternativeName>
    <alternativeName>
        <fullName evidence="10">Acyl-[acyl-carrier-protein]--phosphate acyltransferase</fullName>
    </alternativeName>
    <alternativeName>
        <fullName evidence="10">Phosphate-acyl-ACP acyltransferase</fullName>
    </alternativeName>
</protein>
<keyword evidence="14" id="KW-1185">Reference proteome</keyword>
<dbReference type="GO" id="GO:0006633">
    <property type="term" value="P:fatty acid biosynthetic process"/>
    <property type="evidence" value="ECO:0007669"/>
    <property type="project" value="UniProtKB-UniRule"/>
</dbReference>
<dbReference type="Gene3D" id="3.40.718.10">
    <property type="entry name" value="Isopropylmalate Dehydrogenase"/>
    <property type="match status" value="1"/>
</dbReference>
<dbReference type="GO" id="GO:0008654">
    <property type="term" value="P:phospholipid biosynthetic process"/>
    <property type="evidence" value="ECO:0007669"/>
    <property type="project" value="UniProtKB-KW"/>
</dbReference>
<evidence type="ECO:0000256" key="7">
    <source>
        <dbReference type="ARBA" id="ARBA00023264"/>
    </source>
</evidence>
<evidence type="ECO:0000313" key="13">
    <source>
        <dbReference type="Proteomes" id="UP000249203"/>
    </source>
</evidence>
<dbReference type="NCBIfam" id="TIGR00182">
    <property type="entry name" value="plsX"/>
    <property type="match status" value="1"/>
</dbReference>
<dbReference type="HAMAP" id="MF_00019">
    <property type="entry name" value="PlsX"/>
    <property type="match status" value="1"/>
</dbReference>
<organism evidence="11 13">
    <name type="scientific">Aliidiomarina maris</name>
    <dbReference type="NCBI Taxonomy" id="531312"/>
    <lineage>
        <taxon>Bacteria</taxon>
        <taxon>Pseudomonadati</taxon>
        <taxon>Pseudomonadota</taxon>
        <taxon>Gammaproteobacteria</taxon>
        <taxon>Alteromonadales</taxon>
        <taxon>Idiomarinaceae</taxon>
        <taxon>Aliidiomarina</taxon>
    </lineage>
</organism>
<dbReference type="RefSeq" id="WP_111568960.1">
    <property type="nucleotide sequence ID" value="NZ_PIPK01000004.1"/>
</dbReference>
<evidence type="ECO:0000256" key="10">
    <source>
        <dbReference type="HAMAP-Rule" id="MF_00019"/>
    </source>
</evidence>
<comment type="subunit">
    <text evidence="9 10">Homodimer. Probably interacts with PlsY.</text>
</comment>
<evidence type="ECO:0000256" key="6">
    <source>
        <dbReference type="ARBA" id="ARBA00023209"/>
    </source>
</evidence>
<comment type="subcellular location">
    <subcellularLocation>
        <location evidence="10">Cytoplasm</location>
    </subcellularLocation>
    <text evidence="10">Associated with the membrane possibly through PlsY.</text>
</comment>
<accession>A0A327WZ95</accession>
<dbReference type="PIRSF" id="PIRSF002465">
    <property type="entry name" value="Phsphlp_syn_PlsX"/>
    <property type="match status" value="1"/>
</dbReference>
<keyword evidence="11" id="KW-0012">Acyltransferase</keyword>
<dbReference type="UniPathway" id="UPA00085"/>
<sequence>MTELTIALDAMGGDQGPDIVVTALARALSSYTQVDFILVGDQQVLQPILDRYPAISQSPRVTLQHASQVVAMDDKPSAVVRAKPDSSMRAALDLVNNGSADACVSAGNTGALMAMAYLTLKPIPGVVRPALVAPLPQQDGRQSLLLDLGANPVCDAETLCQFGIMGSVMAQQINRQSYPRVALLNMGREDLKGNDTVKQAAQLLKATPGIHYIGFVEGNDLFSGRADVIVCDGFTGNIALKACEGMAELLYHNLKQSIQGHLLTKVLAKLLFKRHKKSWQWLNPDQYNGASLLGLRGVVMKSHGNASANAYFSAIAHAIDEASVELPQRIHDRIEHALLAQVSDNRNE</sequence>
<dbReference type="InterPro" id="IPR012281">
    <property type="entry name" value="Phospholipid_synth_PlsX-like"/>
</dbReference>
<evidence type="ECO:0000313" key="14">
    <source>
        <dbReference type="Proteomes" id="UP000287865"/>
    </source>
</evidence>
<evidence type="ECO:0000256" key="9">
    <source>
        <dbReference type="ARBA" id="ARBA00046608"/>
    </source>
</evidence>
<reference evidence="12 14" key="1">
    <citation type="journal article" date="2018" name="Front. Microbiol.">
        <title>Genome-Based Analysis Reveals the Taxonomy and Diversity of the Family Idiomarinaceae.</title>
        <authorList>
            <person name="Liu Y."/>
            <person name="Lai Q."/>
            <person name="Shao Z."/>
        </authorList>
    </citation>
    <scope>NUCLEOTIDE SEQUENCE [LARGE SCALE GENOMIC DNA]</scope>
    <source>
        <strain evidence="12 14">CF12-14</strain>
    </source>
</reference>
<reference evidence="11 13" key="2">
    <citation type="submission" date="2018-06" db="EMBL/GenBank/DDBJ databases">
        <title>Genomic Encyclopedia of Type Strains, Phase III (KMG-III): the genomes of soil and plant-associated and newly described type strains.</title>
        <authorList>
            <person name="Whitman W."/>
        </authorList>
    </citation>
    <scope>NUCLEOTIDE SEQUENCE [LARGE SCALE GENOMIC DNA]</scope>
    <source>
        <strain evidence="11 13">CGMCC 1.15366</strain>
    </source>
</reference>
<dbReference type="PANTHER" id="PTHR30100">
    <property type="entry name" value="FATTY ACID/PHOSPHOLIPID SYNTHESIS PROTEIN PLSX"/>
    <property type="match status" value="1"/>
</dbReference>
<proteinExistence type="inferred from homology"/>
<evidence type="ECO:0000256" key="3">
    <source>
        <dbReference type="ARBA" id="ARBA00022516"/>
    </source>
</evidence>